<feature type="transmembrane region" description="Helical" evidence="2">
    <location>
        <begin position="35"/>
        <end position="55"/>
    </location>
</feature>
<accession>A0A5C3MWI3</accession>
<keyword evidence="2" id="KW-0472">Membrane</keyword>
<keyword evidence="2" id="KW-0812">Transmembrane</keyword>
<sequence>MILHFTIASFLSIAALAEAQEQTSSQATTKWPVGAWVGLAIGITVLCALVAIVIARVDYYCCFSRPESPGLSYDNEWQPPYSHPSPTFVHGLVVPSHGSSASSEDPPGYLGAGYRPSYSGGGYRGRDPQPRRGLNYDYYHPPPGLEDRSSEVASPKRAHAKVGNSIEFARYT</sequence>
<dbReference type="Proteomes" id="UP000305948">
    <property type="component" value="Unassembled WGS sequence"/>
</dbReference>
<dbReference type="EMBL" id="ML213516">
    <property type="protein sequence ID" value="TFK49215.1"/>
    <property type="molecule type" value="Genomic_DNA"/>
</dbReference>
<feature type="signal peptide" evidence="3">
    <location>
        <begin position="1"/>
        <end position="19"/>
    </location>
</feature>
<evidence type="ECO:0000256" key="1">
    <source>
        <dbReference type="SAM" id="MobiDB-lite"/>
    </source>
</evidence>
<evidence type="ECO:0000256" key="3">
    <source>
        <dbReference type="SAM" id="SignalP"/>
    </source>
</evidence>
<protein>
    <submittedName>
        <fullName evidence="4">Uncharacterized protein</fullName>
    </submittedName>
</protein>
<proteinExistence type="predicted"/>
<organism evidence="4 5">
    <name type="scientific">Heliocybe sulcata</name>
    <dbReference type="NCBI Taxonomy" id="5364"/>
    <lineage>
        <taxon>Eukaryota</taxon>
        <taxon>Fungi</taxon>
        <taxon>Dikarya</taxon>
        <taxon>Basidiomycota</taxon>
        <taxon>Agaricomycotina</taxon>
        <taxon>Agaricomycetes</taxon>
        <taxon>Gloeophyllales</taxon>
        <taxon>Gloeophyllaceae</taxon>
        <taxon>Heliocybe</taxon>
    </lineage>
</organism>
<evidence type="ECO:0000256" key="2">
    <source>
        <dbReference type="SAM" id="Phobius"/>
    </source>
</evidence>
<gene>
    <name evidence="4" type="ORF">OE88DRAFT_1809551</name>
</gene>
<dbReference type="OrthoDB" id="10441076at2759"/>
<evidence type="ECO:0000313" key="4">
    <source>
        <dbReference type="EMBL" id="TFK49215.1"/>
    </source>
</evidence>
<dbReference type="AlphaFoldDB" id="A0A5C3MWI3"/>
<feature type="chain" id="PRO_5022748525" evidence="3">
    <location>
        <begin position="20"/>
        <end position="172"/>
    </location>
</feature>
<keyword evidence="3" id="KW-0732">Signal</keyword>
<feature type="region of interest" description="Disordered" evidence="1">
    <location>
        <begin position="120"/>
        <end position="172"/>
    </location>
</feature>
<keyword evidence="5" id="KW-1185">Reference proteome</keyword>
<name>A0A5C3MWI3_9AGAM</name>
<evidence type="ECO:0000313" key="5">
    <source>
        <dbReference type="Proteomes" id="UP000305948"/>
    </source>
</evidence>
<keyword evidence="2" id="KW-1133">Transmembrane helix</keyword>
<reference evidence="4 5" key="1">
    <citation type="journal article" date="2019" name="Nat. Ecol. Evol.">
        <title>Megaphylogeny resolves global patterns of mushroom evolution.</title>
        <authorList>
            <person name="Varga T."/>
            <person name="Krizsan K."/>
            <person name="Foldi C."/>
            <person name="Dima B."/>
            <person name="Sanchez-Garcia M."/>
            <person name="Sanchez-Ramirez S."/>
            <person name="Szollosi G.J."/>
            <person name="Szarkandi J.G."/>
            <person name="Papp V."/>
            <person name="Albert L."/>
            <person name="Andreopoulos W."/>
            <person name="Angelini C."/>
            <person name="Antonin V."/>
            <person name="Barry K.W."/>
            <person name="Bougher N.L."/>
            <person name="Buchanan P."/>
            <person name="Buyck B."/>
            <person name="Bense V."/>
            <person name="Catcheside P."/>
            <person name="Chovatia M."/>
            <person name="Cooper J."/>
            <person name="Damon W."/>
            <person name="Desjardin D."/>
            <person name="Finy P."/>
            <person name="Geml J."/>
            <person name="Haridas S."/>
            <person name="Hughes K."/>
            <person name="Justo A."/>
            <person name="Karasinski D."/>
            <person name="Kautmanova I."/>
            <person name="Kiss B."/>
            <person name="Kocsube S."/>
            <person name="Kotiranta H."/>
            <person name="LaButti K.M."/>
            <person name="Lechner B.E."/>
            <person name="Liimatainen K."/>
            <person name="Lipzen A."/>
            <person name="Lukacs Z."/>
            <person name="Mihaltcheva S."/>
            <person name="Morgado L.N."/>
            <person name="Niskanen T."/>
            <person name="Noordeloos M.E."/>
            <person name="Ohm R.A."/>
            <person name="Ortiz-Santana B."/>
            <person name="Ovrebo C."/>
            <person name="Racz N."/>
            <person name="Riley R."/>
            <person name="Savchenko A."/>
            <person name="Shiryaev A."/>
            <person name="Soop K."/>
            <person name="Spirin V."/>
            <person name="Szebenyi C."/>
            <person name="Tomsovsky M."/>
            <person name="Tulloss R.E."/>
            <person name="Uehling J."/>
            <person name="Grigoriev I.V."/>
            <person name="Vagvolgyi C."/>
            <person name="Papp T."/>
            <person name="Martin F.M."/>
            <person name="Miettinen O."/>
            <person name="Hibbett D.S."/>
            <person name="Nagy L.G."/>
        </authorList>
    </citation>
    <scope>NUCLEOTIDE SEQUENCE [LARGE SCALE GENOMIC DNA]</scope>
    <source>
        <strain evidence="4 5">OMC1185</strain>
    </source>
</reference>